<evidence type="ECO:0000256" key="5">
    <source>
        <dbReference type="ARBA" id="ARBA00023163"/>
    </source>
</evidence>
<dbReference type="GO" id="GO:0006950">
    <property type="term" value="P:response to stress"/>
    <property type="evidence" value="ECO:0007669"/>
    <property type="project" value="TreeGrafter"/>
</dbReference>
<accession>A0A4Q7CMB7</accession>
<dbReference type="Proteomes" id="UP000293854">
    <property type="component" value="Unassembled WGS sequence"/>
</dbReference>
<dbReference type="SUPFAM" id="SSF46785">
    <property type="entry name" value="Winged helix' DNA-binding domain"/>
    <property type="match status" value="1"/>
</dbReference>
<dbReference type="SMART" id="SM00347">
    <property type="entry name" value="HTH_MARR"/>
    <property type="match status" value="1"/>
</dbReference>
<keyword evidence="3" id="KW-0805">Transcription regulation</keyword>
<keyword evidence="4" id="KW-0238">DNA-binding</keyword>
<dbReference type="InterPro" id="IPR000835">
    <property type="entry name" value="HTH_MarR-typ"/>
</dbReference>
<evidence type="ECO:0000256" key="4">
    <source>
        <dbReference type="ARBA" id="ARBA00023125"/>
    </source>
</evidence>
<gene>
    <name evidence="7" type="ORF">EIG99_10915</name>
</gene>
<evidence type="ECO:0000313" key="8">
    <source>
        <dbReference type="Proteomes" id="UP000293854"/>
    </source>
</evidence>
<dbReference type="GO" id="GO:0003700">
    <property type="term" value="F:DNA-binding transcription factor activity"/>
    <property type="evidence" value="ECO:0007669"/>
    <property type="project" value="InterPro"/>
</dbReference>
<dbReference type="PANTHER" id="PTHR33164:SF5">
    <property type="entry name" value="ORGANIC HYDROPEROXIDE RESISTANCE TRANSCRIPTIONAL REGULATOR"/>
    <property type="match status" value="1"/>
</dbReference>
<evidence type="ECO:0000313" key="7">
    <source>
        <dbReference type="EMBL" id="RZI00663.1"/>
    </source>
</evidence>
<comment type="caution">
    <text evidence="7">The sequence shown here is derived from an EMBL/GenBank/DDBJ whole genome shotgun (WGS) entry which is preliminary data.</text>
</comment>
<dbReference type="Gene3D" id="1.10.10.10">
    <property type="entry name" value="Winged helix-like DNA-binding domain superfamily/Winged helix DNA-binding domain"/>
    <property type="match status" value="1"/>
</dbReference>
<sequence>MEVNILANNQNSKFDQDLCFLFYITTKEIVNRFNKYLKQYNISFPNYIVLSYIKDGEEIYVKTLCDKLHLDSGTISPIVKRLEKKNLIKRMRLPEDERKVMLRLTQKGTSLKKEFSDISSHVVEQLNLTEDEKLSYYNLMQTFVDKNLAEV</sequence>
<feature type="domain" description="HTH marR-type" evidence="6">
    <location>
        <begin position="15"/>
        <end position="145"/>
    </location>
</feature>
<proteinExistence type="predicted"/>
<dbReference type="InterPro" id="IPR036388">
    <property type="entry name" value="WH-like_DNA-bd_sf"/>
</dbReference>
<name>A0A4Q7CMB7_9STAP</name>
<dbReference type="PROSITE" id="PS50995">
    <property type="entry name" value="HTH_MARR_2"/>
    <property type="match status" value="1"/>
</dbReference>
<evidence type="ECO:0000256" key="1">
    <source>
        <dbReference type="ARBA" id="ARBA00004496"/>
    </source>
</evidence>
<dbReference type="GO" id="GO:0003677">
    <property type="term" value="F:DNA binding"/>
    <property type="evidence" value="ECO:0007669"/>
    <property type="project" value="UniProtKB-KW"/>
</dbReference>
<comment type="subcellular location">
    <subcellularLocation>
        <location evidence="1">Cytoplasm</location>
    </subcellularLocation>
</comment>
<dbReference type="InterPro" id="IPR055166">
    <property type="entry name" value="Transc_reg_Sar_Rot_HTH"/>
</dbReference>
<dbReference type="InterPro" id="IPR039422">
    <property type="entry name" value="MarR/SlyA-like"/>
</dbReference>
<dbReference type="PANTHER" id="PTHR33164">
    <property type="entry name" value="TRANSCRIPTIONAL REGULATOR, MARR FAMILY"/>
    <property type="match status" value="1"/>
</dbReference>
<dbReference type="GO" id="GO:0005737">
    <property type="term" value="C:cytoplasm"/>
    <property type="evidence" value="ECO:0007669"/>
    <property type="project" value="UniProtKB-SubCell"/>
</dbReference>
<dbReference type="EMBL" id="RQTE01000241">
    <property type="protein sequence ID" value="RZI00663.1"/>
    <property type="molecule type" value="Genomic_DNA"/>
</dbReference>
<keyword evidence="2" id="KW-0963">Cytoplasm</keyword>
<evidence type="ECO:0000256" key="3">
    <source>
        <dbReference type="ARBA" id="ARBA00023015"/>
    </source>
</evidence>
<dbReference type="AlphaFoldDB" id="A0A4Q7CMB7"/>
<dbReference type="Pfam" id="PF22381">
    <property type="entry name" value="Staph_reg_Sar_Rot"/>
    <property type="match status" value="1"/>
</dbReference>
<reference evidence="7 8" key="1">
    <citation type="submission" date="2018-11" db="EMBL/GenBank/DDBJ databases">
        <title>Genomic profiling of Staphylococcus species from a Poultry farm system in KwaZulu-Natal, South Africa.</title>
        <authorList>
            <person name="Amoako D.G."/>
            <person name="Somboro A.M."/>
            <person name="Abia A.L.K."/>
            <person name="Bester L.A."/>
            <person name="Essack S.Y."/>
        </authorList>
    </citation>
    <scope>NUCLEOTIDE SEQUENCE [LARGE SCALE GENOMIC DNA]</scope>
    <source>
        <strain evidence="7 8">SA11</strain>
    </source>
</reference>
<protein>
    <submittedName>
        <fullName evidence="7">MarR family transcriptional regulator</fullName>
    </submittedName>
</protein>
<dbReference type="InterPro" id="IPR036390">
    <property type="entry name" value="WH_DNA-bd_sf"/>
</dbReference>
<organism evidence="7 8">
    <name type="scientific">Staphylococcus condimenti</name>
    <dbReference type="NCBI Taxonomy" id="70255"/>
    <lineage>
        <taxon>Bacteria</taxon>
        <taxon>Bacillati</taxon>
        <taxon>Bacillota</taxon>
        <taxon>Bacilli</taxon>
        <taxon>Bacillales</taxon>
        <taxon>Staphylococcaceae</taxon>
        <taxon>Staphylococcus</taxon>
    </lineage>
</organism>
<keyword evidence="5" id="KW-0804">Transcription</keyword>
<evidence type="ECO:0000256" key="2">
    <source>
        <dbReference type="ARBA" id="ARBA00022490"/>
    </source>
</evidence>
<evidence type="ECO:0000259" key="6">
    <source>
        <dbReference type="PROSITE" id="PS50995"/>
    </source>
</evidence>